<evidence type="ECO:0000313" key="2">
    <source>
        <dbReference type="Proteomes" id="UP000230069"/>
    </source>
</evidence>
<proteinExistence type="predicted"/>
<gene>
    <name evidence="1" type="ORF">AQUCO_00900947v1</name>
</gene>
<accession>A0A2G5EGM0</accession>
<reference evidence="1 2" key="1">
    <citation type="submission" date="2017-09" db="EMBL/GenBank/DDBJ databases">
        <title>WGS assembly of Aquilegia coerulea Goldsmith.</title>
        <authorList>
            <person name="Hodges S."/>
            <person name="Kramer E."/>
            <person name="Nordborg M."/>
            <person name="Tomkins J."/>
            <person name="Borevitz J."/>
            <person name="Derieg N."/>
            <person name="Yan J."/>
            <person name="Mihaltcheva S."/>
            <person name="Hayes R.D."/>
            <person name="Rokhsar D."/>
        </authorList>
    </citation>
    <scope>NUCLEOTIDE SEQUENCE [LARGE SCALE GENOMIC DNA]</scope>
    <source>
        <strain evidence="2">cv. Goldsmith</strain>
    </source>
</reference>
<name>A0A2G5EGM0_AQUCA</name>
<dbReference type="InParanoid" id="A0A2G5EGM0"/>
<sequence length="79" mass="9107">MRRFLLKSATLYYTRHHHSLHTIKPISIKSSLLSFSSFQSNYKFFSSDNESSSKHLNLTSKTSTNLTDIEDVSTKGNFF</sequence>
<dbReference type="EMBL" id="KZ305026">
    <property type="protein sequence ID" value="PIA54717.1"/>
    <property type="molecule type" value="Genomic_DNA"/>
</dbReference>
<evidence type="ECO:0000313" key="1">
    <source>
        <dbReference type="EMBL" id="PIA54717.1"/>
    </source>
</evidence>
<dbReference type="AlphaFoldDB" id="A0A2G5EGM0"/>
<dbReference type="Proteomes" id="UP000230069">
    <property type="component" value="Unassembled WGS sequence"/>
</dbReference>
<organism evidence="1 2">
    <name type="scientific">Aquilegia coerulea</name>
    <name type="common">Rocky mountain columbine</name>
    <dbReference type="NCBI Taxonomy" id="218851"/>
    <lineage>
        <taxon>Eukaryota</taxon>
        <taxon>Viridiplantae</taxon>
        <taxon>Streptophyta</taxon>
        <taxon>Embryophyta</taxon>
        <taxon>Tracheophyta</taxon>
        <taxon>Spermatophyta</taxon>
        <taxon>Magnoliopsida</taxon>
        <taxon>Ranunculales</taxon>
        <taxon>Ranunculaceae</taxon>
        <taxon>Thalictroideae</taxon>
        <taxon>Aquilegia</taxon>
    </lineage>
</organism>
<keyword evidence="2" id="KW-1185">Reference proteome</keyword>
<protein>
    <submittedName>
        <fullName evidence="1">Uncharacterized protein</fullName>
    </submittedName>
</protein>